<dbReference type="InterPro" id="IPR050209">
    <property type="entry name" value="Rab_GTPases_membrane_traffic"/>
</dbReference>
<dbReference type="SUPFAM" id="SSF52540">
    <property type="entry name" value="P-loop containing nucleoside triphosphate hydrolases"/>
    <property type="match status" value="1"/>
</dbReference>
<accession>A0A8P4K0N3</accession>
<dbReference type="PROSITE" id="PS51419">
    <property type="entry name" value="RAB"/>
    <property type="match status" value="1"/>
</dbReference>
<dbReference type="SMART" id="SM00173">
    <property type="entry name" value="RAS"/>
    <property type="match status" value="1"/>
</dbReference>
<dbReference type="Ensembl" id="ENSDLAT00005077902.1">
    <property type="protein sequence ID" value="ENSDLAP00005065940.1"/>
    <property type="gene ID" value="ENSDLAG00005031563.1"/>
</dbReference>
<organism evidence="3 4">
    <name type="scientific">Dicentrarchus labrax</name>
    <name type="common">European seabass</name>
    <name type="synonym">Morone labrax</name>
    <dbReference type="NCBI Taxonomy" id="13489"/>
    <lineage>
        <taxon>Eukaryota</taxon>
        <taxon>Metazoa</taxon>
        <taxon>Chordata</taxon>
        <taxon>Craniata</taxon>
        <taxon>Vertebrata</taxon>
        <taxon>Euteleostomi</taxon>
        <taxon>Actinopterygii</taxon>
        <taxon>Neopterygii</taxon>
        <taxon>Teleostei</taxon>
        <taxon>Neoteleostei</taxon>
        <taxon>Acanthomorphata</taxon>
        <taxon>Eupercaria</taxon>
        <taxon>Moronidae</taxon>
        <taxon>Dicentrarchus</taxon>
    </lineage>
</organism>
<dbReference type="SMART" id="SM00175">
    <property type="entry name" value="RAB"/>
    <property type="match status" value="1"/>
</dbReference>
<evidence type="ECO:0000256" key="2">
    <source>
        <dbReference type="ARBA" id="ARBA00023134"/>
    </source>
</evidence>
<evidence type="ECO:0008006" key="5">
    <source>
        <dbReference type="Google" id="ProtNLM"/>
    </source>
</evidence>
<reference evidence="3" key="2">
    <citation type="submission" date="2025-09" db="UniProtKB">
        <authorList>
            <consortium name="Ensembl"/>
        </authorList>
    </citation>
    <scope>IDENTIFICATION</scope>
</reference>
<proteinExistence type="predicted"/>
<reference evidence="3" key="1">
    <citation type="submission" date="2025-08" db="UniProtKB">
        <authorList>
            <consortium name="Ensembl"/>
        </authorList>
    </citation>
    <scope>IDENTIFICATION</scope>
</reference>
<dbReference type="GO" id="GO:0003924">
    <property type="term" value="F:GTPase activity"/>
    <property type="evidence" value="ECO:0007669"/>
    <property type="project" value="InterPro"/>
</dbReference>
<evidence type="ECO:0000313" key="3">
    <source>
        <dbReference type="Ensembl" id="ENSDLAP00005065940.1"/>
    </source>
</evidence>
<dbReference type="Gene3D" id="3.40.50.300">
    <property type="entry name" value="P-loop containing nucleotide triphosphate hydrolases"/>
    <property type="match status" value="1"/>
</dbReference>
<keyword evidence="1" id="KW-0547">Nucleotide-binding</keyword>
<dbReference type="GeneTree" id="ENSGT00870000136549"/>
<name>A0A8P4K0N3_DICLA</name>
<protein>
    <recommendedName>
        <fullName evidence="5">Small monomeric GTPase</fullName>
    </recommendedName>
</protein>
<dbReference type="AlphaFoldDB" id="A0A8P4K0N3"/>
<evidence type="ECO:0000256" key="1">
    <source>
        <dbReference type="ARBA" id="ARBA00022741"/>
    </source>
</evidence>
<keyword evidence="2" id="KW-0342">GTP-binding</keyword>
<evidence type="ECO:0000313" key="4">
    <source>
        <dbReference type="Proteomes" id="UP000694389"/>
    </source>
</evidence>
<keyword evidence="4" id="KW-1185">Reference proteome</keyword>
<dbReference type="Proteomes" id="UP000694389">
    <property type="component" value="Unassembled WGS sequence"/>
</dbReference>
<dbReference type="GO" id="GO:0005525">
    <property type="term" value="F:GTP binding"/>
    <property type="evidence" value="ECO:0007669"/>
    <property type="project" value="UniProtKB-KW"/>
</dbReference>
<dbReference type="PANTHER" id="PTHR47979">
    <property type="entry name" value="DRAB11-RELATED"/>
    <property type="match status" value="1"/>
</dbReference>
<sequence length="305" mass="34046">MLQWGKLPFPICSTVMVLSSRRTTACSCCVSSIGGSEVTGTSIINTAGFWKATRTDNRSGAANEMCEHPRDQQQCGVWCELESITQCGRSLPRHLMLLVSHLYSELYIIDSAGKQTLVEACEKMWGELSLLCLVFDLTSEQSFANCSHWMERVHAHCHGLHIPGVLVGNKSDLSARREVQVSVAQEWAQTQGLEYYETSAVSAFQYERYIVFLFGFVGKVHQMGCTVFMYEQRATSPITVCSCLSLAEGDGELRCTAPWFSPSLPLSLPRTSRDHPEPESSLDPLPSQTHTHLDILLDNRHSFFI</sequence>
<dbReference type="Pfam" id="PF00071">
    <property type="entry name" value="Ras"/>
    <property type="match status" value="1"/>
</dbReference>
<dbReference type="InterPro" id="IPR001806">
    <property type="entry name" value="Small_GTPase"/>
</dbReference>
<dbReference type="InterPro" id="IPR027417">
    <property type="entry name" value="P-loop_NTPase"/>
</dbReference>